<organism evidence="4 5">
    <name type="scientific">Romboutsia maritimum</name>
    <dbReference type="NCBI Taxonomy" id="2020948"/>
    <lineage>
        <taxon>Bacteria</taxon>
        <taxon>Bacillati</taxon>
        <taxon>Bacillota</taxon>
        <taxon>Clostridia</taxon>
        <taxon>Peptostreptococcales</taxon>
        <taxon>Peptostreptococcaceae</taxon>
        <taxon>Romboutsia</taxon>
    </lineage>
</organism>
<keyword evidence="2" id="KW-0812">Transmembrane</keyword>
<dbReference type="InterPro" id="IPR025582">
    <property type="entry name" value="YARHG_dom"/>
</dbReference>
<dbReference type="InterPro" id="IPR038434">
    <property type="entry name" value="YARHG_sf"/>
</dbReference>
<protein>
    <submittedName>
        <fullName evidence="4">YARHG domain-containing protein</fullName>
    </submittedName>
</protein>
<evidence type="ECO:0000313" key="5">
    <source>
        <dbReference type="Proteomes" id="UP000243494"/>
    </source>
</evidence>
<dbReference type="EMBL" id="NOJZ02000008">
    <property type="protein sequence ID" value="RDY23801.1"/>
    <property type="molecule type" value="Genomic_DNA"/>
</dbReference>
<gene>
    <name evidence="4" type="ORF">CHF27_006675</name>
</gene>
<accession>A0A371ITJ8</accession>
<keyword evidence="2" id="KW-1133">Transmembrane helix</keyword>
<dbReference type="Pfam" id="PF13308">
    <property type="entry name" value="YARHG"/>
    <property type="match status" value="1"/>
</dbReference>
<feature type="transmembrane region" description="Helical" evidence="2">
    <location>
        <begin position="21"/>
        <end position="40"/>
    </location>
</feature>
<sequence length="164" mass="19404">MKKTLEKKHKYNSKSKKSKKFKIFLVICMVCGFLSGVAYVELSENKKESKPVQKVTKVKEEKKQPEKKQPEKKQEAIVGDFIIQDSDKRYLTEGELSKHTKPKLALIRNEIFARHGYIFENEPYKTYFSAKQWYKVDESFKGDSQQLNKYEEKNINLIKKLERS</sequence>
<evidence type="ECO:0000256" key="1">
    <source>
        <dbReference type="SAM" id="MobiDB-lite"/>
    </source>
</evidence>
<keyword evidence="2" id="KW-0472">Membrane</keyword>
<feature type="domain" description="YARHG" evidence="3">
    <location>
        <begin position="79"/>
        <end position="163"/>
    </location>
</feature>
<dbReference type="RefSeq" id="WP_095404608.1">
    <property type="nucleotide sequence ID" value="NZ_NOJZ02000008.1"/>
</dbReference>
<evidence type="ECO:0000259" key="3">
    <source>
        <dbReference type="SMART" id="SM01324"/>
    </source>
</evidence>
<feature type="region of interest" description="Disordered" evidence="1">
    <location>
        <begin position="44"/>
        <end position="74"/>
    </location>
</feature>
<comment type="caution">
    <text evidence="4">The sequence shown here is derived from an EMBL/GenBank/DDBJ whole genome shotgun (WGS) entry which is preliminary data.</text>
</comment>
<dbReference type="Proteomes" id="UP000243494">
    <property type="component" value="Unassembled WGS sequence"/>
</dbReference>
<dbReference type="AlphaFoldDB" id="A0A371ITJ8"/>
<reference evidence="4 5" key="1">
    <citation type="journal article" date="2017" name="Genome Announc.">
        <title>Draft Genome Sequence of Romboutsia maritimum sp. nov. Strain CCRI-22766(T), Isolated from Coastal Estuarine Mud.</title>
        <authorList>
            <person name="Maheux A.F."/>
            <person name="Boudreau D.K."/>
            <person name="Berube E."/>
            <person name="Boissinot M."/>
            <person name="Raymond F."/>
            <person name="Brodeur S."/>
            <person name="Corbeil J."/>
            <person name="Brightwell G."/>
            <person name="Broda D."/>
            <person name="Omar R.F."/>
            <person name="Bergeron M.G."/>
        </authorList>
    </citation>
    <scope>NUCLEOTIDE SEQUENCE [LARGE SCALE GENOMIC DNA]</scope>
    <source>
        <strain evidence="4 5">CCRI-22766</strain>
    </source>
</reference>
<dbReference type="OrthoDB" id="517663at2"/>
<keyword evidence="5" id="KW-1185">Reference proteome</keyword>
<evidence type="ECO:0000313" key="4">
    <source>
        <dbReference type="EMBL" id="RDY23801.1"/>
    </source>
</evidence>
<proteinExistence type="predicted"/>
<dbReference type="SMART" id="SM01324">
    <property type="entry name" value="YARHG"/>
    <property type="match status" value="1"/>
</dbReference>
<dbReference type="Gene3D" id="1.20.58.1690">
    <property type="match status" value="1"/>
</dbReference>
<name>A0A371ITJ8_9FIRM</name>
<evidence type="ECO:0000256" key="2">
    <source>
        <dbReference type="SAM" id="Phobius"/>
    </source>
</evidence>